<dbReference type="Gene3D" id="3.20.20.220">
    <property type="match status" value="1"/>
</dbReference>
<dbReference type="InterPro" id="IPR029041">
    <property type="entry name" value="FAD-linked_oxidoreductase-like"/>
</dbReference>
<reference evidence="2 3" key="1">
    <citation type="journal article" date="2016" name="Nat. Commun.">
        <title>Thousands of microbial genomes shed light on interconnected biogeochemical processes in an aquifer system.</title>
        <authorList>
            <person name="Anantharaman K."/>
            <person name="Brown C.T."/>
            <person name="Hug L.A."/>
            <person name="Sharon I."/>
            <person name="Castelle C.J."/>
            <person name="Probst A.J."/>
            <person name="Thomas B.C."/>
            <person name="Singh A."/>
            <person name="Wilkins M.J."/>
            <person name="Karaoz U."/>
            <person name="Brodie E.L."/>
            <person name="Williams K.H."/>
            <person name="Hubbard S.S."/>
            <person name="Banfield J.F."/>
        </authorList>
    </citation>
    <scope>NUCLEOTIDE SEQUENCE [LARGE SCALE GENOMIC DNA]</scope>
</reference>
<proteinExistence type="predicted"/>
<evidence type="ECO:0000256" key="1">
    <source>
        <dbReference type="ARBA" id="ARBA00023002"/>
    </source>
</evidence>
<protein>
    <submittedName>
        <fullName evidence="2">Uncharacterized protein</fullName>
    </submittedName>
</protein>
<dbReference type="AlphaFoldDB" id="A0A1G2DJB3"/>
<accession>A0A1G2DJB3</accession>
<keyword evidence="1" id="KW-0560">Oxidoreductase</keyword>
<evidence type="ECO:0000313" key="2">
    <source>
        <dbReference type="EMBL" id="OGZ13757.1"/>
    </source>
</evidence>
<dbReference type="SUPFAM" id="SSF51730">
    <property type="entry name" value="FAD-linked oxidoreductase"/>
    <property type="match status" value="1"/>
</dbReference>
<dbReference type="EMBL" id="MHLP01000004">
    <property type="protein sequence ID" value="OGZ13757.1"/>
    <property type="molecule type" value="Genomic_DNA"/>
</dbReference>
<dbReference type="GO" id="GO:0016491">
    <property type="term" value="F:oxidoreductase activity"/>
    <property type="evidence" value="ECO:0007669"/>
    <property type="project" value="UniProtKB-KW"/>
</dbReference>
<sequence length="297" mass="33799">MLMKTFDRLIFFLFGRIIARRFVVFGGVSAALAHGEGLVMEGITPTYNRIDEHVKNKEHVERILCSYIELVRAMDATNKGHVAIKPSAFGIGLGSYVFARTLRRFIEAVSDKSLEIEIDAEDRGTLFAVQRVLNSLVFRLPKGIRFRPAFQMHLPENVRKELITQYRILDMPVRIVKGSGLYDIGAPELNDKEVLARYAETFQEQIAKKKHPNIATMRDRELIDSLVAIAVRERVSFDRFTIQFLDGPIGHSLARVCVDSGCRVGCYVTFVDPSAPNEWKGYVRRRIAFGRKFVFGK</sequence>
<dbReference type="Proteomes" id="UP000178534">
    <property type="component" value="Unassembled WGS sequence"/>
</dbReference>
<evidence type="ECO:0000313" key="3">
    <source>
        <dbReference type="Proteomes" id="UP000178534"/>
    </source>
</evidence>
<gene>
    <name evidence="2" type="ORF">A2942_02175</name>
</gene>
<name>A0A1G2DJB3_9BACT</name>
<organism evidence="2 3">
    <name type="scientific">Candidatus Lloydbacteria bacterium RIFCSPLOWO2_01_FULL_50_20</name>
    <dbReference type="NCBI Taxonomy" id="1798665"/>
    <lineage>
        <taxon>Bacteria</taxon>
        <taxon>Candidatus Lloydiibacteriota</taxon>
    </lineage>
</organism>
<dbReference type="STRING" id="1798665.A2942_02175"/>
<comment type="caution">
    <text evidence="2">The sequence shown here is derived from an EMBL/GenBank/DDBJ whole genome shotgun (WGS) entry which is preliminary data.</text>
</comment>